<keyword evidence="2" id="KW-1185">Reference proteome</keyword>
<accession>Q5DN18</accession>
<organism evidence="1 2">
    <name type="scientific">Alphaproteobacteria phage PhiJL001</name>
    <dbReference type="NCBI Taxonomy" id="2681607"/>
    <lineage>
        <taxon>Viruses</taxon>
        <taxon>Duplodnaviria</taxon>
        <taxon>Heunggongvirae</taxon>
        <taxon>Uroviricota</taxon>
        <taxon>Caudoviricetes</taxon>
        <taxon>Mesyanzhinovviridae</taxon>
        <taxon>Keylargovirus</taxon>
        <taxon>Keylargovirus JL001</taxon>
    </lineage>
</organism>
<name>Q5DN18_9CAUD</name>
<dbReference type="EMBL" id="AY576273">
    <property type="protein sequence ID" value="AAT69482.1"/>
    <property type="molecule type" value="Genomic_DNA"/>
</dbReference>
<evidence type="ECO:0000313" key="2">
    <source>
        <dbReference type="Proteomes" id="UP000000993"/>
    </source>
</evidence>
<proteinExistence type="predicted"/>
<protein>
    <submittedName>
        <fullName evidence="1">Gp87</fullName>
    </submittedName>
</protein>
<evidence type="ECO:0000313" key="1">
    <source>
        <dbReference type="EMBL" id="AAT69482.1"/>
    </source>
</evidence>
<reference evidence="1 2" key="1">
    <citation type="journal article" date="2005" name="Appl. Environ. Microbiol.">
        <title>Genomic analysis of bacteriophage PhiJL001: insights into its interaction with a sponge-associated alpha-proteobacterium.</title>
        <authorList>
            <person name="Lohr J.E."/>
            <person name="Chen F."/>
            <person name="Hill R.T."/>
        </authorList>
    </citation>
    <scope>NUCLEOTIDE SEQUENCE</scope>
</reference>
<dbReference type="RefSeq" id="YP_224011.1">
    <property type="nucleotide sequence ID" value="NC_006938.1"/>
</dbReference>
<dbReference type="GeneID" id="3342402"/>
<dbReference type="KEGG" id="vg:3342402"/>
<dbReference type="Proteomes" id="UP000000993">
    <property type="component" value="Segment"/>
</dbReference>
<sequence>MTNNLSVTQLTTNQDNKETTINDANGELDAAITATITKTIDNTNAGTVTQAELQRAASILVADDGASPPTAGITLTFASFERGNFVVVNTSAQAVTVTISGQTETAPVLAAGETFTLNMTGGNIRSAGGGSGGGGSSTLLGLTDTPGSFTGQSGRVLKVNVGEDAMEFADDDNTGGGSGTTIVGPTVSTLLPPFRVAPPDPADFATVLNSPTVTQPDTITTNLSGAADASLVRARLTTVPVGDFTIDARLRSDAASTFNGGGIVLRDTLGAITMFGFVFATPLSVEVGEWTDQTTFSAGQGTISDEDGDYEYFRITVVGSTITYLASKDGLVYDTIHTDSFLGTLQDYGFGVGNRNAVTATEIDVTLWIDGNNDGNEIAVFAAPTSVSLNTQTASYTLALEDAGANVRMNVAGANNLTVPPNSTVAFPTGTVISARQVGAGQTTIVAGAGVTINTPETLLCRKQGSTVSLVKVGTDEWDLTGDLQLA</sequence>
<gene>
    <name evidence="1" type="ORF">JL001p87</name>
</gene>